<dbReference type="KEGG" id="ccin:107272438"/>
<feature type="compositionally biased region" description="Basic and acidic residues" evidence="1">
    <location>
        <begin position="66"/>
        <end position="82"/>
    </location>
</feature>
<dbReference type="AlphaFoldDB" id="A0AAJ7FRR8"/>
<evidence type="ECO:0000256" key="1">
    <source>
        <dbReference type="SAM" id="MobiDB-lite"/>
    </source>
</evidence>
<name>A0AAJ7FRR8_CEPCN</name>
<dbReference type="Proteomes" id="UP000694920">
    <property type="component" value="Unplaced"/>
</dbReference>
<reference evidence="3" key="1">
    <citation type="submission" date="2025-08" db="UniProtKB">
        <authorList>
            <consortium name="RefSeq"/>
        </authorList>
    </citation>
    <scope>IDENTIFICATION</scope>
</reference>
<evidence type="ECO:0000313" key="3">
    <source>
        <dbReference type="RefSeq" id="XP_015605088.1"/>
    </source>
</evidence>
<feature type="region of interest" description="Disordered" evidence="1">
    <location>
        <begin position="66"/>
        <end position="102"/>
    </location>
</feature>
<accession>A0AAJ7FRR8</accession>
<sequence>MIYARSRLTAVKMALWRSSGQERYIGTPVCTIYAVFWSSSQMARRANVEREAGMFCNYRRLENRQSKSRLVDFESQSEERPKRKESKSRSSQSKTLESSSFQ</sequence>
<feature type="compositionally biased region" description="Low complexity" evidence="1">
    <location>
        <begin position="89"/>
        <end position="102"/>
    </location>
</feature>
<gene>
    <name evidence="3" type="primary">LOC107272438</name>
</gene>
<keyword evidence="2" id="KW-1185">Reference proteome</keyword>
<dbReference type="GeneID" id="107272438"/>
<organism evidence="2 3">
    <name type="scientific">Cephus cinctus</name>
    <name type="common">Wheat stem sawfly</name>
    <dbReference type="NCBI Taxonomy" id="211228"/>
    <lineage>
        <taxon>Eukaryota</taxon>
        <taxon>Metazoa</taxon>
        <taxon>Ecdysozoa</taxon>
        <taxon>Arthropoda</taxon>
        <taxon>Hexapoda</taxon>
        <taxon>Insecta</taxon>
        <taxon>Pterygota</taxon>
        <taxon>Neoptera</taxon>
        <taxon>Endopterygota</taxon>
        <taxon>Hymenoptera</taxon>
        <taxon>Cephoidea</taxon>
        <taxon>Cephidae</taxon>
        <taxon>Cephus</taxon>
    </lineage>
</organism>
<protein>
    <submittedName>
        <fullName evidence="3">Uncharacterized protein LOC107272438</fullName>
    </submittedName>
</protein>
<proteinExistence type="predicted"/>
<evidence type="ECO:0000313" key="2">
    <source>
        <dbReference type="Proteomes" id="UP000694920"/>
    </source>
</evidence>
<dbReference type="RefSeq" id="XP_015605088.1">
    <property type="nucleotide sequence ID" value="XM_015749602.2"/>
</dbReference>